<sequence length="118" mass="13379">MTDKSVRDSSAPRQPQCTATLASWQQHPRKTLNITKHYAYRTICSTTPMEIMQVPCKLQCVSLVDPGRWAARWVSLPTQPQVSRVFMNHLDLPLQTSTNNNDLLTYHSTIPHPAPHTS</sequence>
<evidence type="ECO:0000256" key="1">
    <source>
        <dbReference type="SAM" id="MobiDB-lite"/>
    </source>
</evidence>
<gene>
    <name evidence="2" type="ORF">E2C01_089527</name>
</gene>
<feature type="region of interest" description="Disordered" evidence="1">
    <location>
        <begin position="1"/>
        <end position="23"/>
    </location>
</feature>
<accession>A0A5B7JC94</accession>
<reference evidence="2 3" key="1">
    <citation type="submission" date="2019-05" db="EMBL/GenBank/DDBJ databases">
        <title>Another draft genome of Portunus trituberculatus and its Hox gene families provides insights of decapod evolution.</title>
        <authorList>
            <person name="Jeong J.-H."/>
            <person name="Song I."/>
            <person name="Kim S."/>
            <person name="Choi T."/>
            <person name="Kim D."/>
            <person name="Ryu S."/>
            <person name="Kim W."/>
        </authorList>
    </citation>
    <scope>NUCLEOTIDE SEQUENCE [LARGE SCALE GENOMIC DNA]</scope>
    <source>
        <tissue evidence="2">Muscle</tissue>
    </source>
</reference>
<feature type="compositionally biased region" description="Polar residues" evidence="1">
    <location>
        <begin position="11"/>
        <end position="23"/>
    </location>
</feature>
<dbReference type="Proteomes" id="UP000324222">
    <property type="component" value="Unassembled WGS sequence"/>
</dbReference>
<proteinExistence type="predicted"/>
<dbReference type="AlphaFoldDB" id="A0A5B7JC94"/>
<protein>
    <submittedName>
        <fullName evidence="2">Uncharacterized protein</fullName>
    </submittedName>
</protein>
<name>A0A5B7JC94_PORTR</name>
<evidence type="ECO:0000313" key="3">
    <source>
        <dbReference type="Proteomes" id="UP000324222"/>
    </source>
</evidence>
<dbReference type="EMBL" id="VSRR010098190">
    <property type="protein sequence ID" value="MPC94360.1"/>
    <property type="molecule type" value="Genomic_DNA"/>
</dbReference>
<evidence type="ECO:0000313" key="2">
    <source>
        <dbReference type="EMBL" id="MPC94360.1"/>
    </source>
</evidence>
<keyword evidence="3" id="KW-1185">Reference proteome</keyword>
<comment type="caution">
    <text evidence="2">The sequence shown here is derived from an EMBL/GenBank/DDBJ whole genome shotgun (WGS) entry which is preliminary data.</text>
</comment>
<organism evidence="2 3">
    <name type="scientific">Portunus trituberculatus</name>
    <name type="common">Swimming crab</name>
    <name type="synonym">Neptunus trituberculatus</name>
    <dbReference type="NCBI Taxonomy" id="210409"/>
    <lineage>
        <taxon>Eukaryota</taxon>
        <taxon>Metazoa</taxon>
        <taxon>Ecdysozoa</taxon>
        <taxon>Arthropoda</taxon>
        <taxon>Crustacea</taxon>
        <taxon>Multicrustacea</taxon>
        <taxon>Malacostraca</taxon>
        <taxon>Eumalacostraca</taxon>
        <taxon>Eucarida</taxon>
        <taxon>Decapoda</taxon>
        <taxon>Pleocyemata</taxon>
        <taxon>Brachyura</taxon>
        <taxon>Eubrachyura</taxon>
        <taxon>Portunoidea</taxon>
        <taxon>Portunidae</taxon>
        <taxon>Portuninae</taxon>
        <taxon>Portunus</taxon>
    </lineage>
</organism>